<keyword evidence="2" id="KW-1185">Reference proteome</keyword>
<protein>
    <submittedName>
        <fullName evidence="1">Uncharacterized protein</fullName>
    </submittedName>
</protein>
<proteinExistence type="predicted"/>
<comment type="caution">
    <text evidence="1">The sequence shown here is derived from an EMBL/GenBank/DDBJ whole genome shotgun (WGS) entry which is preliminary data.</text>
</comment>
<evidence type="ECO:0000313" key="1">
    <source>
        <dbReference type="EMBL" id="GBP53240.1"/>
    </source>
</evidence>
<accession>A0A4C1WQV7</accession>
<dbReference type="EMBL" id="BGZK01000619">
    <property type="protein sequence ID" value="GBP53240.1"/>
    <property type="molecule type" value="Genomic_DNA"/>
</dbReference>
<dbReference type="AlphaFoldDB" id="A0A4C1WQV7"/>
<gene>
    <name evidence="1" type="ORF">EVAR_88124_1</name>
</gene>
<sequence>MAAVPPAQPASVRELWCSISVNPLESIIWIEIRSGEADSRVSGTLLKTRRSPNSGYETSKENIIKRMSAAKSILWFVRGANPNGNLACPCVQVQDTSEFNQHS</sequence>
<organism evidence="1 2">
    <name type="scientific">Eumeta variegata</name>
    <name type="common">Bagworm moth</name>
    <name type="synonym">Eumeta japonica</name>
    <dbReference type="NCBI Taxonomy" id="151549"/>
    <lineage>
        <taxon>Eukaryota</taxon>
        <taxon>Metazoa</taxon>
        <taxon>Ecdysozoa</taxon>
        <taxon>Arthropoda</taxon>
        <taxon>Hexapoda</taxon>
        <taxon>Insecta</taxon>
        <taxon>Pterygota</taxon>
        <taxon>Neoptera</taxon>
        <taxon>Endopterygota</taxon>
        <taxon>Lepidoptera</taxon>
        <taxon>Glossata</taxon>
        <taxon>Ditrysia</taxon>
        <taxon>Tineoidea</taxon>
        <taxon>Psychidae</taxon>
        <taxon>Oiketicinae</taxon>
        <taxon>Eumeta</taxon>
    </lineage>
</organism>
<reference evidence="1 2" key="1">
    <citation type="journal article" date="2019" name="Commun. Biol.">
        <title>The bagworm genome reveals a unique fibroin gene that provides high tensile strength.</title>
        <authorList>
            <person name="Kono N."/>
            <person name="Nakamura H."/>
            <person name="Ohtoshi R."/>
            <person name="Tomita M."/>
            <person name="Numata K."/>
            <person name="Arakawa K."/>
        </authorList>
    </citation>
    <scope>NUCLEOTIDE SEQUENCE [LARGE SCALE GENOMIC DNA]</scope>
</reference>
<dbReference type="Proteomes" id="UP000299102">
    <property type="component" value="Unassembled WGS sequence"/>
</dbReference>
<name>A0A4C1WQV7_EUMVA</name>
<evidence type="ECO:0000313" key="2">
    <source>
        <dbReference type="Proteomes" id="UP000299102"/>
    </source>
</evidence>